<dbReference type="InterPro" id="IPR010428">
    <property type="entry name" value="Zincin_1"/>
</dbReference>
<dbReference type="SUPFAM" id="SSF55486">
    <property type="entry name" value="Metalloproteases ('zincins'), catalytic domain"/>
    <property type="match status" value="1"/>
</dbReference>
<comment type="caution">
    <text evidence="1">The sequence shown here is derived from an EMBL/GenBank/DDBJ whole genome shotgun (WGS) entry which is preliminary data.</text>
</comment>
<protein>
    <submittedName>
        <fullName evidence="1">Uncharacterized protein</fullName>
    </submittedName>
</protein>
<reference evidence="1 2" key="1">
    <citation type="submission" date="2021-03" db="EMBL/GenBank/DDBJ databases">
        <title>Antimicrobial resistance genes in bacteria isolated from Japanese honey, and their potential for conferring macrolide and lincosamide resistance in the American foulbrood pathogen Paenibacillus larvae.</title>
        <authorList>
            <person name="Okamoto M."/>
            <person name="Kumagai M."/>
            <person name="Kanamori H."/>
            <person name="Takamatsu D."/>
        </authorList>
    </citation>
    <scope>NUCLEOTIDE SEQUENCE [LARGE SCALE GENOMIC DNA]</scope>
    <source>
        <strain evidence="1 2">J1TS3</strain>
    </source>
</reference>
<dbReference type="EMBL" id="BOQT01000018">
    <property type="protein sequence ID" value="GIN22616.1"/>
    <property type="molecule type" value="Genomic_DNA"/>
</dbReference>
<name>A0ABQ4KAH6_9BACI</name>
<keyword evidence="2" id="KW-1185">Reference proteome</keyword>
<evidence type="ECO:0000313" key="1">
    <source>
        <dbReference type="EMBL" id="GIN22616.1"/>
    </source>
</evidence>
<organism evidence="1 2">
    <name type="scientific">Siminovitchia fordii</name>
    <dbReference type="NCBI Taxonomy" id="254759"/>
    <lineage>
        <taxon>Bacteria</taxon>
        <taxon>Bacillati</taxon>
        <taxon>Bacillota</taxon>
        <taxon>Bacilli</taxon>
        <taxon>Bacillales</taxon>
        <taxon>Bacillaceae</taxon>
        <taxon>Siminovitchia</taxon>
    </lineage>
</organism>
<dbReference type="Proteomes" id="UP000680279">
    <property type="component" value="Unassembled WGS sequence"/>
</dbReference>
<proteinExistence type="predicted"/>
<gene>
    <name evidence="1" type="ORF">J1TS3_37500</name>
</gene>
<evidence type="ECO:0000313" key="2">
    <source>
        <dbReference type="Proteomes" id="UP000680279"/>
    </source>
</evidence>
<dbReference type="Pfam" id="PF06262">
    <property type="entry name" value="Zincin_1"/>
    <property type="match status" value="1"/>
</dbReference>
<sequence>MNVLLYHWDVEKIAEDFLNSPVCEHIDISVVWGIGKNRVSSSPMTYRRESRTIHYLPERIVLFHKNFPDIEIEDFVLLMLIHEIGHHLHWEAEEDELLKINHENEHNENREWKRFHEIGAWNYGRVIVPTRLQEDFDRLNVFNLKRY</sequence>
<accession>A0ABQ4KAH6</accession>
<dbReference type="RefSeq" id="WP_212963730.1">
    <property type="nucleotide sequence ID" value="NZ_BOQT01000018.1"/>
</dbReference>